<evidence type="ECO:0000313" key="1">
    <source>
        <dbReference type="EMBL" id="SNR35783.1"/>
    </source>
</evidence>
<proteinExistence type="predicted"/>
<protein>
    <submittedName>
        <fullName evidence="1">Uncharacterized protein</fullName>
    </submittedName>
</protein>
<dbReference type="RefSeq" id="WP_143337019.1">
    <property type="nucleotide sequence ID" value="NZ_BMEP01000002.1"/>
</dbReference>
<evidence type="ECO:0000313" key="2">
    <source>
        <dbReference type="Proteomes" id="UP000198379"/>
    </source>
</evidence>
<name>A0A238VPS8_9FLAO</name>
<organism evidence="1 2">
    <name type="scientific">Dokdonia pacifica</name>
    <dbReference type="NCBI Taxonomy" id="1627892"/>
    <lineage>
        <taxon>Bacteria</taxon>
        <taxon>Pseudomonadati</taxon>
        <taxon>Bacteroidota</taxon>
        <taxon>Flavobacteriia</taxon>
        <taxon>Flavobacteriales</taxon>
        <taxon>Flavobacteriaceae</taxon>
        <taxon>Dokdonia</taxon>
    </lineage>
</organism>
<dbReference type="EMBL" id="FZNY01000001">
    <property type="protein sequence ID" value="SNR35783.1"/>
    <property type="molecule type" value="Genomic_DNA"/>
</dbReference>
<keyword evidence="2" id="KW-1185">Reference proteome</keyword>
<gene>
    <name evidence="1" type="ORF">SAMN06265376_10192</name>
</gene>
<reference evidence="1 2" key="1">
    <citation type="submission" date="2017-06" db="EMBL/GenBank/DDBJ databases">
        <authorList>
            <person name="Kim H.J."/>
            <person name="Triplett B.A."/>
        </authorList>
    </citation>
    <scope>NUCLEOTIDE SEQUENCE [LARGE SCALE GENOMIC DNA]</scope>
    <source>
        <strain evidence="1 2">DSM 25597</strain>
    </source>
</reference>
<sequence length="59" mass="6445">MLEKINNLKGINKLTIHNLKYINGGNITCEAGEVDCVCSNFDPNCPSNTSYVNQPGTPF</sequence>
<dbReference type="Proteomes" id="UP000198379">
    <property type="component" value="Unassembled WGS sequence"/>
</dbReference>
<dbReference type="AlphaFoldDB" id="A0A238VPS8"/>
<accession>A0A238VPS8</accession>